<dbReference type="Proteomes" id="UP001281761">
    <property type="component" value="Unassembled WGS sequence"/>
</dbReference>
<dbReference type="EMBL" id="JARBJD010000012">
    <property type="protein sequence ID" value="KAK2962206.1"/>
    <property type="molecule type" value="Genomic_DNA"/>
</dbReference>
<evidence type="ECO:0000256" key="3">
    <source>
        <dbReference type="ARBA" id="ARBA00022927"/>
    </source>
</evidence>
<keyword evidence="2" id="KW-0813">Transport</keyword>
<proteinExistence type="inferred from homology"/>
<comment type="similarity">
    <text evidence="1">Belongs to the importin alpha family.</text>
</comment>
<dbReference type="Pfam" id="PF00514">
    <property type="entry name" value="Arm"/>
    <property type="match status" value="1"/>
</dbReference>
<evidence type="ECO:0000313" key="4">
    <source>
        <dbReference type="EMBL" id="KAK2962206.1"/>
    </source>
</evidence>
<sequence>MSASLRYIKEISSTHQETQFSGLNNLLIFVSKEEQCPFHQLYSNGTMMLIVPFLTHENPDFQSIALSILINCTCAPERHIDSLLEQNILEILVKLLSSDSYLIIGKVLSILGNLCSSSQKAMKALLPMNPLTLIWEFLTESPTLYSPHPNLCWFISSLSVNPISALEISDQQTLLKYLWECSQLENFSIIQDSLWALASFLDDQDLITIFSSVANLLKLVAFLGNDCLEISLSALKICVNISFGSDILCVQLGQADIYTQLHMLLQNDSVQIISEVCIILGNMIKASSQLAILFLNSDIPFDLRDIICQIPQLQCKNQIVELFSTFQTLYPGLEIPFSIET</sequence>
<dbReference type="InterPro" id="IPR011989">
    <property type="entry name" value="ARM-like"/>
</dbReference>
<keyword evidence="5" id="KW-1185">Reference proteome</keyword>
<accession>A0ABQ9YEK2</accession>
<keyword evidence="3" id="KW-0653">Protein transport</keyword>
<evidence type="ECO:0000313" key="5">
    <source>
        <dbReference type="Proteomes" id="UP001281761"/>
    </source>
</evidence>
<gene>
    <name evidence="4" type="ORF">BLNAU_2866</name>
</gene>
<dbReference type="SUPFAM" id="SSF48371">
    <property type="entry name" value="ARM repeat"/>
    <property type="match status" value="1"/>
</dbReference>
<comment type="caution">
    <text evidence="4">The sequence shown here is derived from an EMBL/GenBank/DDBJ whole genome shotgun (WGS) entry which is preliminary data.</text>
</comment>
<dbReference type="Gene3D" id="1.25.10.10">
    <property type="entry name" value="Leucine-rich Repeat Variant"/>
    <property type="match status" value="1"/>
</dbReference>
<organism evidence="4 5">
    <name type="scientific">Blattamonas nauphoetae</name>
    <dbReference type="NCBI Taxonomy" id="2049346"/>
    <lineage>
        <taxon>Eukaryota</taxon>
        <taxon>Metamonada</taxon>
        <taxon>Preaxostyla</taxon>
        <taxon>Oxymonadida</taxon>
        <taxon>Blattamonas</taxon>
    </lineage>
</organism>
<evidence type="ECO:0000256" key="1">
    <source>
        <dbReference type="ARBA" id="ARBA00010394"/>
    </source>
</evidence>
<dbReference type="InterPro" id="IPR016024">
    <property type="entry name" value="ARM-type_fold"/>
</dbReference>
<protein>
    <submittedName>
        <fullName evidence="4">Uncharacterized protein</fullName>
    </submittedName>
</protein>
<evidence type="ECO:0000256" key="2">
    <source>
        <dbReference type="ARBA" id="ARBA00022448"/>
    </source>
</evidence>
<dbReference type="InterPro" id="IPR000225">
    <property type="entry name" value="Armadillo"/>
</dbReference>
<reference evidence="4 5" key="1">
    <citation type="journal article" date="2022" name="bioRxiv">
        <title>Genomics of Preaxostyla Flagellates Illuminates Evolutionary Transitions and the Path Towards Mitochondrial Loss.</title>
        <authorList>
            <person name="Novak L.V.F."/>
            <person name="Treitli S.C."/>
            <person name="Pyrih J."/>
            <person name="Halakuc P."/>
            <person name="Pipaliya S.V."/>
            <person name="Vacek V."/>
            <person name="Brzon O."/>
            <person name="Soukal P."/>
            <person name="Eme L."/>
            <person name="Dacks J.B."/>
            <person name="Karnkowska A."/>
            <person name="Elias M."/>
            <person name="Hampl V."/>
        </authorList>
    </citation>
    <scope>NUCLEOTIDE SEQUENCE [LARGE SCALE GENOMIC DNA]</scope>
    <source>
        <strain evidence="4">NAU3</strain>
        <tissue evidence="4">Gut</tissue>
    </source>
</reference>
<dbReference type="PANTHER" id="PTHR23316">
    <property type="entry name" value="IMPORTIN ALPHA"/>
    <property type="match status" value="1"/>
</dbReference>
<name>A0ABQ9YEK2_9EUKA</name>